<protein>
    <recommendedName>
        <fullName evidence="5">SD-repeat containing protein B domain-containing protein</fullName>
    </recommendedName>
</protein>
<sequence length="200" mass="19912">MPRSIVHLRLAAVLLAAWLLAGCAAQDEGVPGASPADADAGGTVPGAGSAAAGSPRAAATAATPPAAATPTATPPSAPSPTPTFTPAPTPTNGNLCIQKFSDLDQDGILDTKEPLLPGWAFTISQGQSLVMTAVTTSTGGVCFPLPVGTYTVAEVLQAGWVPTTPASQTVFIPGGTMVFLTFGNHQLTEQVPNPGPTATD</sequence>
<feature type="chain" id="PRO_5046094178" description="SD-repeat containing protein B domain-containing protein" evidence="2">
    <location>
        <begin position="26"/>
        <end position="200"/>
    </location>
</feature>
<evidence type="ECO:0008006" key="5">
    <source>
        <dbReference type="Google" id="ProtNLM"/>
    </source>
</evidence>
<keyword evidence="2" id="KW-0732">Signal</keyword>
<name>A0ABY7M4L9_9CHLR</name>
<evidence type="ECO:0000313" key="4">
    <source>
        <dbReference type="Proteomes" id="UP001212803"/>
    </source>
</evidence>
<organism evidence="3 4">
    <name type="scientific">Tepidiforma flava</name>
    <dbReference type="NCBI Taxonomy" id="3004094"/>
    <lineage>
        <taxon>Bacteria</taxon>
        <taxon>Bacillati</taxon>
        <taxon>Chloroflexota</taxon>
        <taxon>Tepidiformia</taxon>
        <taxon>Tepidiformales</taxon>
        <taxon>Tepidiformaceae</taxon>
        <taxon>Tepidiforma</taxon>
    </lineage>
</organism>
<feature type="region of interest" description="Disordered" evidence="1">
    <location>
        <begin position="28"/>
        <end position="91"/>
    </location>
</feature>
<proteinExistence type="predicted"/>
<evidence type="ECO:0000313" key="3">
    <source>
        <dbReference type="EMBL" id="WBL35481.1"/>
    </source>
</evidence>
<keyword evidence="4" id="KW-1185">Reference proteome</keyword>
<evidence type="ECO:0000256" key="1">
    <source>
        <dbReference type="SAM" id="MobiDB-lite"/>
    </source>
</evidence>
<accession>A0ABY7M4L9</accession>
<reference evidence="3 4" key="1">
    <citation type="journal article" date="2023" name="ISME J.">
        <title>Thermophilic Dehalococcoidia with unusual traits shed light on an unexpected past.</title>
        <authorList>
            <person name="Palmer M."/>
            <person name="Covington J.K."/>
            <person name="Zhou E.M."/>
            <person name="Thomas S.C."/>
            <person name="Habib N."/>
            <person name="Seymour C.O."/>
            <person name="Lai D."/>
            <person name="Johnston J."/>
            <person name="Hashimi A."/>
            <person name="Jiao J.Y."/>
            <person name="Muok A.R."/>
            <person name="Liu L."/>
            <person name="Xian W.D."/>
            <person name="Zhi X.Y."/>
            <person name="Li M.M."/>
            <person name="Silva L.P."/>
            <person name="Bowen B.P."/>
            <person name="Louie K."/>
            <person name="Briegel A."/>
            <person name="Pett-Ridge J."/>
            <person name="Weber P.K."/>
            <person name="Tocheva E.I."/>
            <person name="Woyke T."/>
            <person name="Northen T.R."/>
            <person name="Mayali X."/>
            <person name="Li W.J."/>
            <person name="Hedlund B.P."/>
        </authorList>
    </citation>
    <scope>NUCLEOTIDE SEQUENCE [LARGE SCALE GENOMIC DNA]</scope>
    <source>
        <strain evidence="3 4">YIM 72310</strain>
    </source>
</reference>
<dbReference type="InterPro" id="IPR013783">
    <property type="entry name" value="Ig-like_fold"/>
</dbReference>
<dbReference type="RefSeq" id="WP_270056007.1">
    <property type="nucleotide sequence ID" value="NZ_CP115149.1"/>
</dbReference>
<dbReference type="SUPFAM" id="SSF117074">
    <property type="entry name" value="Hypothetical protein PA1324"/>
    <property type="match status" value="1"/>
</dbReference>
<dbReference type="PROSITE" id="PS51257">
    <property type="entry name" value="PROKAR_LIPOPROTEIN"/>
    <property type="match status" value="1"/>
</dbReference>
<feature type="compositionally biased region" description="Low complexity" evidence="1">
    <location>
        <begin position="28"/>
        <end position="71"/>
    </location>
</feature>
<dbReference type="Gene3D" id="2.60.40.10">
    <property type="entry name" value="Immunoglobulins"/>
    <property type="match status" value="1"/>
</dbReference>
<feature type="signal peptide" evidence="2">
    <location>
        <begin position="1"/>
        <end position="25"/>
    </location>
</feature>
<feature type="compositionally biased region" description="Pro residues" evidence="1">
    <location>
        <begin position="72"/>
        <end position="89"/>
    </location>
</feature>
<evidence type="ECO:0000256" key="2">
    <source>
        <dbReference type="SAM" id="SignalP"/>
    </source>
</evidence>
<gene>
    <name evidence="3" type="ORF">O0235_11940</name>
</gene>
<dbReference type="Proteomes" id="UP001212803">
    <property type="component" value="Chromosome"/>
</dbReference>
<dbReference type="EMBL" id="CP115149">
    <property type="protein sequence ID" value="WBL35481.1"/>
    <property type="molecule type" value="Genomic_DNA"/>
</dbReference>